<evidence type="ECO:0000313" key="5">
    <source>
        <dbReference type="Proteomes" id="UP001596004"/>
    </source>
</evidence>
<name>A0ABV9CK46_9ACTN</name>
<dbReference type="Pfam" id="PF26571">
    <property type="entry name" value="VldE"/>
    <property type="match status" value="1"/>
</dbReference>
<keyword evidence="5" id="KW-1185">Reference proteome</keyword>
<evidence type="ECO:0000259" key="3">
    <source>
        <dbReference type="Pfam" id="PF26571"/>
    </source>
</evidence>
<organism evidence="4 5">
    <name type="scientific">Sphaerisporangium dianthi</name>
    <dbReference type="NCBI Taxonomy" id="1436120"/>
    <lineage>
        <taxon>Bacteria</taxon>
        <taxon>Bacillati</taxon>
        <taxon>Actinomycetota</taxon>
        <taxon>Actinomycetes</taxon>
        <taxon>Streptosporangiales</taxon>
        <taxon>Streptosporangiaceae</taxon>
        <taxon>Sphaerisporangium</taxon>
    </lineage>
</organism>
<feature type="domain" description="ARB-07466-like C-terminal" evidence="3">
    <location>
        <begin position="182"/>
        <end position="290"/>
    </location>
</feature>
<evidence type="ECO:0000256" key="1">
    <source>
        <dbReference type="SAM" id="Coils"/>
    </source>
</evidence>
<keyword evidence="2" id="KW-0732">Signal</keyword>
<feature type="coiled-coil region" evidence="1">
    <location>
        <begin position="34"/>
        <end position="82"/>
    </location>
</feature>
<protein>
    <submittedName>
        <fullName evidence="4">Coiled-coil domain-containing protein</fullName>
    </submittedName>
</protein>
<dbReference type="InterPro" id="IPR058593">
    <property type="entry name" value="ARB_07466-like_C"/>
</dbReference>
<evidence type="ECO:0000256" key="2">
    <source>
        <dbReference type="SAM" id="SignalP"/>
    </source>
</evidence>
<accession>A0ABV9CK46</accession>
<proteinExistence type="predicted"/>
<dbReference type="Gene3D" id="6.10.250.3150">
    <property type="match status" value="1"/>
</dbReference>
<reference evidence="5" key="1">
    <citation type="journal article" date="2019" name="Int. J. Syst. Evol. Microbiol.">
        <title>The Global Catalogue of Microorganisms (GCM) 10K type strain sequencing project: providing services to taxonomists for standard genome sequencing and annotation.</title>
        <authorList>
            <consortium name="The Broad Institute Genomics Platform"/>
            <consortium name="The Broad Institute Genome Sequencing Center for Infectious Disease"/>
            <person name="Wu L."/>
            <person name="Ma J."/>
        </authorList>
    </citation>
    <scope>NUCLEOTIDE SEQUENCE [LARGE SCALE GENOMIC DNA]</scope>
    <source>
        <strain evidence="5">CGMCC 4.7132</strain>
    </source>
</reference>
<comment type="caution">
    <text evidence="4">The sequence shown here is derived from an EMBL/GenBank/DDBJ whole genome shotgun (WGS) entry which is preliminary data.</text>
</comment>
<evidence type="ECO:0000313" key="4">
    <source>
        <dbReference type="EMBL" id="MFC4533570.1"/>
    </source>
</evidence>
<dbReference type="Proteomes" id="UP001596004">
    <property type="component" value="Unassembled WGS sequence"/>
</dbReference>
<feature type="chain" id="PRO_5045731255" evidence="2">
    <location>
        <begin position="27"/>
        <end position="298"/>
    </location>
</feature>
<gene>
    <name evidence="4" type="ORF">ACFO60_22600</name>
</gene>
<dbReference type="EMBL" id="JBHSFP010000016">
    <property type="protein sequence ID" value="MFC4533570.1"/>
    <property type="molecule type" value="Genomic_DNA"/>
</dbReference>
<dbReference type="RefSeq" id="WP_380843157.1">
    <property type="nucleotide sequence ID" value="NZ_JBHSFP010000016.1"/>
</dbReference>
<feature type="signal peptide" evidence="2">
    <location>
        <begin position="1"/>
        <end position="26"/>
    </location>
</feature>
<sequence>MRSGRAVALAAVLLGLLTLVIPSAEAKPSPQAQLDKLTKQAAELQKAYRGEIQSLEETRRAAQKAGQRVKGLRDDLTDAERRMGQFFANSYMSGSVDGPQVFTYSGDPDSILGQVATITYLAEEKNQRLNRISRLIKDSKNAKKEADGKIAALKKEIARLEDKKDDVERLLKKFGFQAPDAGSGLTARMVSIRNVIMQSYPMPFGVGCLRAGDPGEHGKGRACDFMMSSGGRLPDAASQARGDALAEWCIENGRQLGIMYIIWRQRYYDIRTGAGWRTMSDRGGVTANHYDHVHVSVF</sequence>
<feature type="coiled-coil region" evidence="1">
    <location>
        <begin position="122"/>
        <end position="173"/>
    </location>
</feature>
<keyword evidence="1" id="KW-0175">Coiled coil</keyword>